<accession>A0A1G1XZ31</accession>
<sequence length="75" mass="8796">MVILTEVFRICYIYNIDDFLKPRKVFLSETKWTGEFFSSLLFFLLLGDETDHPPAKIKTKSRLTGPKKRVRTIEG</sequence>
<gene>
    <name evidence="2" type="ORF">A2731_01735</name>
</gene>
<evidence type="ECO:0000313" key="2">
    <source>
        <dbReference type="EMBL" id="OGY45221.1"/>
    </source>
</evidence>
<dbReference type="AlphaFoldDB" id="A0A1G1XZ31"/>
<feature type="region of interest" description="Disordered" evidence="1">
    <location>
        <begin position="56"/>
        <end position="75"/>
    </location>
</feature>
<comment type="caution">
    <text evidence="2">The sequence shown here is derived from an EMBL/GenBank/DDBJ whole genome shotgun (WGS) entry which is preliminary data.</text>
</comment>
<protein>
    <submittedName>
        <fullName evidence="2">Uncharacterized protein</fullName>
    </submittedName>
</protein>
<name>A0A1G1XZ31_9BACT</name>
<organism evidence="2 3">
    <name type="scientific">Candidatus Buchananbacteria bacterium RIFCSPHIGHO2_01_FULL_39_8</name>
    <dbReference type="NCBI Taxonomy" id="1797533"/>
    <lineage>
        <taxon>Bacteria</taxon>
        <taxon>Candidatus Buchananiibacteriota</taxon>
    </lineage>
</organism>
<dbReference type="EMBL" id="MHIC01000017">
    <property type="protein sequence ID" value="OGY45221.1"/>
    <property type="molecule type" value="Genomic_DNA"/>
</dbReference>
<proteinExistence type="predicted"/>
<dbReference type="STRING" id="1797533.A2731_01735"/>
<evidence type="ECO:0000256" key="1">
    <source>
        <dbReference type="SAM" id="MobiDB-lite"/>
    </source>
</evidence>
<dbReference type="Proteomes" id="UP000176241">
    <property type="component" value="Unassembled WGS sequence"/>
</dbReference>
<reference evidence="2 3" key="1">
    <citation type="journal article" date="2016" name="Nat. Commun.">
        <title>Thousands of microbial genomes shed light on interconnected biogeochemical processes in an aquifer system.</title>
        <authorList>
            <person name="Anantharaman K."/>
            <person name="Brown C.T."/>
            <person name="Hug L.A."/>
            <person name="Sharon I."/>
            <person name="Castelle C.J."/>
            <person name="Probst A.J."/>
            <person name="Thomas B.C."/>
            <person name="Singh A."/>
            <person name="Wilkins M.J."/>
            <person name="Karaoz U."/>
            <person name="Brodie E.L."/>
            <person name="Williams K.H."/>
            <person name="Hubbard S.S."/>
            <person name="Banfield J.F."/>
        </authorList>
    </citation>
    <scope>NUCLEOTIDE SEQUENCE [LARGE SCALE GENOMIC DNA]</scope>
</reference>
<evidence type="ECO:0000313" key="3">
    <source>
        <dbReference type="Proteomes" id="UP000176241"/>
    </source>
</evidence>